<name>A0AA45WLK0_9BACL</name>
<evidence type="ECO:0000256" key="3">
    <source>
        <dbReference type="ARBA" id="ARBA00022801"/>
    </source>
</evidence>
<dbReference type="AlphaFoldDB" id="A0AA45WLK0"/>
<dbReference type="Pfam" id="PF00350">
    <property type="entry name" value="Dynamin_N"/>
    <property type="match status" value="2"/>
</dbReference>
<feature type="coiled-coil region" evidence="6">
    <location>
        <begin position="485"/>
        <end position="525"/>
    </location>
</feature>
<keyword evidence="2" id="KW-0547">Nucleotide-binding</keyword>
<organism evidence="8 9">
    <name type="scientific">Laceyella tengchongensis</name>
    <dbReference type="NCBI Taxonomy" id="574699"/>
    <lineage>
        <taxon>Bacteria</taxon>
        <taxon>Bacillati</taxon>
        <taxon>Bacillota</taxon>
        <taxon>Bacilli</taxon>
        <taxon>Bacillales</taxon>
        <taxon>Thermoactinomycetaceae</taxon>
        <taxon>Laceyella</taxon>
    </lineage>
</organism>
<keyword evidence="5" id="KW-0472">Membrane</keyword>
<feature type="coiled-coil region" evidence="6">
    <location>
        <begin position="689"/>
        <end position="716"/>
    </location>
</feature>
<keyword evidence="4" id="KW-0342">GTP-binding</keyword>
<dbReference type="GO" id="GO:0003924">
    <property type="term" value="F:GTPase activity"/>
    <property type="evidence" value="ECO:0007669"/>
    <property type="project" value="InterPro"/>
</dbReference>
<evidence type="ECO:0000256" key="4">
    <source>
        <dbReference type="ARBA" id="ARBA00023134"/>
    </source>
</evidence>
<evidence type="ECO:0000256" key="5">
    <source>
        <dbReference type="ARBA" id="ARBA00023136"/>
    </source>
</evidence>
<dbReference type="RefSeq" id="WP_284724044.1">
    <property type="nucleotide sequence ID" value="NZ_FXTU01000002.1"/>
</dbReference>
<dbReference type="PANTHER" id="PTHR10465:SF0">
    <property type="entry name" value="SARCALUMENIN"/>
    <property type="match status" value="1"/>
</dbReference>
<accession>A0AA45WLK0</accession>
<dbReference type="EMBL" id="FXTU01000002">
    <property type="protein sequence ID" value="SMP11634.1"/>
    <property type="molecule type" value="Genomic_DNA"/>
</dbReference>
<evidence type="ECO:0000256" key="6">
    <source>
        <dbReference type="SAM" id="Coils"/>
    </source>
</evidence>
<protein>
    <submittedName>
        <fullName evidence="8">GTPase Era, involved in 16S rRNA processing</fullName>
    </submittedName>
</protein>
<proteinExistence type="predicted"/>
<evidence type="ECO:0000313" key="9">
    <source>
        <dbReference type="Proteomes" id="UP001157946"/>
    </source>
</evidence>
<evidence type="ECO:0000259" key="7">
    <source>
        <dbReference type="Pfam" id="PF00350"/>
    </source>
</evidence>
<evidence type="ECO:0000256" key="2">
    <source>
        <dbReference type="ARBA" id="ARBA00022741"/>
    </source>
</evidence>
<gene>
    <name evidence="8" type="ORF">SAMN06265361_102271</name>
</gene>
<dbReference type="SUPFAM" id="SSF52540">
    <property type="entry name" value="P-loop containing nucleoside triphosphate hydrolases"/>
    <property type="match status" value="2"/>
</dbReference>
<sequence>MIDVKFQPVLHRLAAVEQAMGERHDEEHREKMADLMRKVAKGEWTIAFCGHFSAGKSSMLNELYGESILPTSPIPTSANVVKIMAGKDEVTLLLSTGEIHRFAGVYTEQELKALCKNGEEVLAVHIKRETEALPEGVALLDTPGVDSADDAHQAVTLSALHLADVIFYMMDYNHVQSEGNLSFIKQLIARKEEVYLIINQIDKHRDAELPFATYQANVEKTFAEWGIQPAGVYYTSLADRSHPANQLAECKELIRRLMRKRDRMEESARKEAEYLIGEHLDALRVREREERAKLEKMLHAVTPPAGRSMSEWLADCENELSQLAGQSEREREAWVHGLNRLLQNAYLMPADLREAARAYLETVLTLFKVGFLFSAKKTEQEKERRRLAFYEQLRQTVEAQLEVHLKAHLMQFAKERQLDTDPISEAIYQPVSWVTPELPAQVIKPGAEWSGAYVLTYAEDLAQAIKKRAREWAETIYDRMAGEQADRMQAQQMQLTAQINNIKQALAAEQQLAAKDRELAEYEAYLLQVVRGDIDVAESDLAYLLHEEIPGARQRYEVKLAEETVAPEQPTIARVADAPQAPKAAMRTNWVLQLVKQAEQSLQELPNFAQLREEWAEKRARIEGKQYTVALFGAFSAGKSSFANALLGERVLPVSPHPTTATIHRICPPTERYAHGEAVIRFKSREALYQDLKQVAALFQREVESLEAAVAGIEELLREPTTFTKQKLALPFLRAIQQGYGELAGELGGEKVVSQAECEAFVANEAKSAFVESVTLYYDAPLTRQGVTIVDTPGADSIHARHTEVAFQYIKNSDAIIYVTYYNHPFSRADREFLIQLGRVKDVFSLDKMFFVINAADLASSEEELAMVRQYIESQLQQYGIRHPRLFALSSLQALADSEDERMAQFKQAFLSFILYDLTEVSLKQLGSEVQRTEHMLEQMGQALTQSKAEKEASRQALIAEREAMERIISTSGGKAEEQALEKELNELFYYVKQRMFYRYHDVFTEIFNPSALKEDGQVKEKLQGCVCELVEFIKHDLSQEMRATALRMEKWIVRTESALAQTIAKRLEAVRPDFQTTFHSEEGIASPVLKEPMTNLSPASFKKALSLFKSAKAFFEKGEKARMESELKSVLEQEVAAYLEQCKAEWGRHYAMAWQAAVDRVKQTLRDQVIHEYEWLLQGFDETLPLDVFMAAQRRFVEVSAELNKVLTE</sequence>
<comment type="caution">
    <text evidence="8">The sequence shown here is derived from an EMBL/GenBank/DDBJ whole genome shotgun (WGS) entry which is preliminary data.</text>
</comment>
<dbReference type="CDD" id="cd09912">
    <property type="entry name" value="DLP_2"/>
    <property type="match status" value="2"/>
</dbReference>
<dbReference type="Gene3D" id="3.40.50.300">
    <property type="entry name" value="P-loop containing nucleotide triphosphate hydrolases"/>
    <property type="match status" value="2"/>
</dbReference>
<feature type="domain" description="Dynamin N-terminal" evidence="7">
    <location>
        <begin position="46"/>
        <end position="201"/>
    </location>
</feature>
<dbReference type="InterPro" id="IPR045063">
    <property type="entry name" value="Dynamin_N"/>
</dbReference>
<dbReference type="InterPro" id="IPR027417">
    <property type="entry name" value="P-loop_NTPase"/>
</dbReference>
<keyword evidence="3" id="KW-0378">Hydrolase</keyword>
<evidence type="ECO:0000256" key="1">
    <source>
        <dbReference type="ARBA" id="ARBA00004370"/>
    </source>
</evidence>
<dbReference type="GO" id="GO:0016020">
    <property type="term" value="C:membrane"/>
    <property type="evidence" value="ECO:0007669"/>
    <property type="project" value="UniProtKB-SubCell"/>
</dbReference>
<comment type="subcellular location">
    <subcellularLocation>
        <location evidence="1">Membrane</location>
    </subcellularLocation>
</comment>
<dbReference type="InterPro" id="IPR027094">
    <property type="entry name" value="Mitofusin_fam"/>
</dbReference>
<dbReference type="GO" id="GO:0005525">
    <property type="term" value="F:GTP binding"/>
    <property type="evidence" value="ECO:0007669"/>
    <property type="project" value="UniProtKB-KW"/>
</dbReference>
<dbReference type="PANTHER" id="PTHR10465">
    <property type="entry name" value="TRANSMEMBRANE GTPASE FZO1"/>
    <property type="match status" value="1"/>
</dbReference>
<evidence type="ECO:0000313" key="8">
    <source>
        <dbReference type="EMBL" id="SMP11634.1"/>
    </source>
</evidence>
<keyword evidence="9" id="KW-1185">Reference proteome</keyword>
<dbReference type="Proteomes" id="UP001157946">
    <property type="component" value="Unassembled WGS sequence"/>
</dbReference>
<keyword evidence="6" id="KW-0175">Coiled coil</keyword>
<feature type="domain" description="Dynamin N-terminal" evidence="7">
    <location>
        <begin position="629"/>
        <end position="855"/>
    </location>
</feature>
<reference evidence="8" key="1">
    <citation type="submission" date="2017-05" db="EMBL/GenBank/DDBJ databases">
        <authorList>
            <person name="Varghese N."/>
            <person name="Submissions S."/>
        </authorList>
    </citation>
    <scope>NUCLEOTIDE SEQUENCE</scope>
    <source>
        <strain evidence="8">DSM 45262</strain>
    </source>
</reference>